<dbReference type="SUPFAM" id="SSF103473">
    <property type="entry name" value="MFS general substrate transporter"/>
    <property type="match status" value="1"/>
</dbReference>
<dbReference type="InterPro" id="IPR036259">
    <property type="entry name" value="MFS_trans_sf"/>
</dbReference>
<dbReference type="InterPro" id="IPR050382">
    <property type="entry name" value="MFS_Na/Anion_cotransporter"/>
</dbReference>
<dbReference type="RefSeq" id="XP_052759455.1">
    <property type="nucleotide sequence ID" value="XM_052903495.1"/>
</dbReference>
<dbReference type="InterPro" id="IPR020846">
    <property type="entry name" value="MFS_dom"/>
</dbReference>
<dbReference type="Pfam" id="PF07690">
    <property type="entry name" value="MFS_1"/>
    <property type="match status" value="1"/>
</dbReference>
<feature type="transmembrane region" description="Helical" evidence="5">
    <location>
        <begin position="210"/>
        <end position="232"/>
    </location>
</feature>
<feature type="transmembrane region" description="Helical" evidence="5">
    <location>
        <begin position="47"/>
        <end position="67"/>
    </location>
</feature>
<keyword evidence="3 5" id="KW-1133">Transmembrane helix</keyword>
<feature type="domain" description="Major facilitator superfamily (MFS) profile" evidence="6">
    <location>
        <begin position="48"/>
        <end position="496"/>
    </location>
</feature>
<evidence type="ECO:0000313" key="9">
    <source>
        <dbReference type="RefSeq" id="XP_052759455.1"/>
    </source>
</evidence>
<dbReference type="CDD" id="cd17318">
    <property type="entry name" value="MFS_SLC17"/>
    <property type="match status" value="1"/>
</dbReference>
<protein>
    <submittedName>
        <fullName evidence="8 9">Sialin-like</fullName>
    </submittedName>
</protein>
<dbReference type="PROSITE" id="PS50850">
    <property type="entry name" value="MFS"/>
    <property type="match status" value="1"/>
</dbReference>
<comment type="subcellular location">
    <subcellularLocation>
        <location evidence="1">Membrane</location>
        <topology evidence="1">Multi-pass membrane protein</topology>
    </subcellularLocation>
</comment>
<dbReference type="GeneID" id="113517770"/>
<name>A0ABM3N785_GALME</name>
<keyword evidence="4 5" id="KW-0472">Membrane</keyword>
<dbReference type="Gene3D" id="1.20.1250.20">
    <property type="entry name" value="MFS general substrate transporter like domains"/>
    <property type="match status" value="2"/>
</dbReference>
<feature type="transmembrane region" description="Helical" evidence="5">
    <location>
        <begin position="343"/>
        <end position="367"/>
    </location>
</feature>
<evidence type="ECO:0000256" key="1">
    <source>
        <dbReference type="ARBA" id="ARBA00004141"/>
    </source>
</evidence>
<evidence type="ECO:0000313" key="8">
    <source>
        <dbReference type="RefSeq" id="XP_052759454.1"/>
    </source>
</evidence>
<dbReference type="PANTHER" id="PTHR11662">
    <property type="entry name" value="SOLUTE CARRIER FAMILY 17"/>
    <property type="match status" value="1"/>
</dbReference>
<feature type="transmembrane region" description="Helical" evidence="5">
    <location>
        <begin position="379"/>
        <end position="400"/>
    </location>
</feature>
<dbReference type="InterPro" id="IPR011701">
    <property type="entry name" value="MFS"/>
</dbReference>
<feature type="transmembrane region" description="Helical" evidence="5">
    <location>
        <begin position="406"/>
        <end position="423"/>
    </location>
</feature>
<feature type="transmembrane region" description="Helical" evidence="5">
    <location>
        <begin position="472"/>
        <end position="491"/>
    </location>
</feature>
<evidence type="ECO:0000256" key="2">
    <source>
        <dbReference type="ARBA" id="ARBA00022692"/>
    </source>
</evidence>
<dbReference type="PANTHER" id="PTHR11662:SF415">
    <property type="entry name" value="AT30085P-RELATED"/>
    <property type="match status" value="1"/>
</dbReference>
<organism evidence="7 8">
    <name type="scientific">Galleria mellonella</name>
    <name type="common">Greater wax moth</name>
    <dbReference type="NCBI Taxonomy" id="7137"/>
    <lineage>
        <taxon>Eukaryota</taxon>
        <taxon>Metazoa</taxon>
        <taxon>Ecdysozoa</taxon>
        <taxon>Arthropoda</taxon>
        <taxon>Hexapoda</taxon>
        <taxon>Insecta</taxon>
        <taxon>Pterygota</taxon>
        <taxon>Neoptera</taxon>
        <taxon>Endopterygota</taxon>
        <taxon>Lepidoptera</taxon>
        <taxon>Glossata</taxon>
        <taxon>Ditrysia</taxon>
        <taxon>Pyraloidea</taxon>
        <taxon>Pyralidae</taxon>
        <taxon>Galleriinae</taxon>
        <taxon>Galleria</taxon>
    </lineage>
</organism>
<feature type="transmembrane region" description="Helical" evidence="5">
    <location>
        <begin position="238"/>
        <end position="261"/>
    </location>
</feature>
<keyword evidence="7" id="KW-1185">Reference proteome</keyword>
<proteinExistence type="predicted"/>
<keyword evidence="2 5" id="KW-0812">Transmembrane</keyword>
<dbReference type="RefSeq" id="XP_052759454.1">
    <property type="nucleotide sequence ID" value="XM_052903494.1"/>
</dbReference>
<feature type="transmembrane region" description="Helical" evidence="5">
    <location>
        <begin position="147"/>
        <end position="167"/>
    </location>
</feature>
<feature type="transmembrane region" description="Helical" evidence="5">
    <location>
        <begin position="435"/>
        <end position="460"/>
    </location>
</feature>
<evidence type="ECO:0000259" key="6">
    <source>
        <dbReference type="PROSITE" id="PS50850"/>
    </source>
</evidence>
<sequence length="534" mass="59261">MENGEPPAPVQKLLEEEKAVTSEKINNNNNNVCFRILQSCCFIPQRYILSIIGLLGVCNAYTMRVCLNLAITQMVRFNQTSKDYIDENACPSDEIINNVTTTITEKPYAIFDWDQSTQGLILSGFYYGYAVTQVPGGYLAERFGGKWILGVGLLSTALFTFLTPIVVKIGGATWLFVLRVLQGMGEGPTMPGLMLMLARWIPPHERSIHVALVFGGAQIGNIFGSFMSGILLADGRDWAYVFYFFGGFGIVWFILWSFLCYSTPNTHPYISKKELNYLNTKVTIAESQNVKDPVPWKAILRSAPVWALVCAAVGHDWGYYIMVTDLPKYSNDVLKFNIATTGTLTALPYVAMLISSVPFGLMCDLGIKKGWHSVKTGRIIYTTIAATGPAICIILASYAGCDRTAAMVYFVLSMALMAGYFSGMKVNALDLAPNYAGTLTSFLNTISTCAGITIPFLIGLMTPNSTLTEWRGAFWVCFAVLVGTNVMYCVWVDGKQQWWDDVRQFGYPSDWKHGPIIKEHILQQSEVVKLCDQK</sequence>
<reference evidence="8 9" key="1">
    <citation type="submission" date="2025-05" db="UniProtKB">
        <authorList>
            <consortium name="RefSeq"/>
        </authorList>
    </citation>
    <scope>IDENTIFICATION</scope>
    <source>
        <tissue evidence="8 9">Whole larvae</tissue>
    </source>
</reference>
<accession>A0ABM3N785</accession>
<gene>
    <name evidence="8 9" type="primary">LOC113517770</name>
</gene>
<feature type="transmembrane region" description="Helical" evidence="5">
    <location>
        <begin position="305"/>
        <end position="323"/>
    </location>
</feature>
<evidence type="ECO:0000256" key="3">
    <source>
        <dbReference type="ARBA" id="ARBA00022989"/>
    </source>
</evidence>
<dbReference type="Proteomes" id="UP001652740">
    <property type="component" value="Unplaced"/>
</dbReference>
<evidence type="ECO:0000256" key="4">
    <source>
        <dbReference type="ARBA" id="ARBA00023136"/>
    </source>
</evidence>
<evidence type="ECO:0000313" key="7">
    <source>
        <dbReference type="Proteomes" id="UP001652740"/>
    </source>
</evidence>
<evidence type="ECO:0000256" key="5">
    <source>
        <dbReference type="SAM" id="Phobius"/>
    </source>
</evidence>